<proteinExistence type="predicted"/>
<name>A0A4D6MR07_VIGUN</name>
<evidence type="ECO:0000313" key="3">
    <source>
        <dbReference type="Proteomes" id="UP000501690"/>
    </source>
</evidence>
<dbReference type="EMBL" id="CP039352">
    <property type="protein sequence ID" value="QCE03926.1"/>
    <property type="molecule type" value="Genomic_DNA"/>
</dbReference>
<reference evidence="2 3" key="1">
    <citation type="submission" date="2019-04" db="EMBL/GenBank/DDBJ databases">
        <title>An improved genome assembly and genetic linkage map for asparagus bean, Vigna unguiculata ssp. sesquipedialis.</title>
        <authorList>
            <person name="Xia Q."/>
            <person name="Zhang R."/>
            <person name="Dong Y."/>
        </authorList>
    </citation>
    <scope>NUCLEOTIDE SEQUENCE [LARGE SCALE GENOMIC DNA]</scope>
    <source>
        <tissue evidence="2">Leaf</tissue>
    </source>
</reference>
<feature type="region of interest" description="Disordered" evidence="1">
    <location>
        <begin position="1"/>
        <end position="23"/>
    </location>
</feature>
<feature type="compositionally biased region" description="Basic and acidic residues" evidence="1">
    <location>
        <begin position="1"/>
        <end position="12"/>
    </location>
</feature>
<dbReference type="Proteomes" id="UP000501690">
    <property type="component" value="Linkage Group LG8"/>
</dbReference>
<evidence type="ECO:0000313" key="2">
    <source>
        <dbReference type="EMBL" id="QCE03926.1"/>
    </source>
</evidence>
<keyword evidence="3" id="KW-1185">Reference proteome</keyword>
<gene>
    <name evidence="2" type="ORF">DEO72_LG8g1958</name>
</gene>
<evidence type="ECO:0000256" key="1">
    <source>
        <dbReference type="SAM" id="MobiDB-lite"/>
    </source>
</evidence>
<accession>A0A4D6MR07</accession>
<dbReference type="AlphaFoldDB" id="A0A4D6MR07"/>
<organism evidence="2 3">
    <name type="scientific">Vigna unguiculata</name>
    <name type="common">Cowpea</name>
    <dbReference type="NCBI Taxonomy" id="3917"/>
    <lineage>
        <taxon>Eukaryota</taxon>
        <taxon>Viridiplantae</taxon>
        <taxon>Streptophyta</taxon>
        <taxon>Embryophyta</taxon>
        <taxon>Tracheophyta</taxon>
        <taxon>Spermatophyta</taxon>
        <taxon>Magnoliopsida</taxon>
        <taxon>eudicotyledons</taxon>
        <taxon>Gunneridae</taxon>
        <taxon>Pentapetalae</taxon>
        <taxon>rosids</taxon>
        <taxon>fabids</taxon>
        <taxon>Fabales</taxon>
        <taxon>Fabaceae</taxon>
        <taxon>Papilionoideae</taxon>
        <taxon>50 kb inversion clade</taxon>
        <taxon>NPAAA clade</taxon>
        <taxon>indigoferoid/millettioid clade</taxon>
        <taxon>Phaseoleae</taxon>
        <taxon>Vigna</taxon>
    </lineage>
</organism>
<sequence>MQQQERARREEQGAFTFSRLGETSSPARDELSLKIGARRLSDSSCKFQGATSGALAWARLARLGEHTRVLHCSRMQQQERARREEQGAFTFSRLGETSSPERDELSLKIGARRLSDSSCKFQGATSGALAWARLARLGEHTRVLHCSRMQQQTTSTSKRMSPIAPRADSQIGKMVAHIQYRLPM</sequence>
<protein>
    <submittedName>
        <fullName evidence="2">Uncharacterized protein</fullName>
    </submittedName>
</protein>